<evidence type="ECO:0000313" key="1">
    <source>
        <dbReference type="EMBL" id="MPN32417.1"/>
    </source>
</evidence>
<reference evidence="1" key="1">
    <citation type="submission" date="2019-08" db="EMBL/GenBank/DDBJ databases">
        <authorList>
            <person name="Kucharzyk K."/>
            <person name="Murdoch R.W."/>
            <person name="Higgins S."/>
            <person name="Loffler F."/>
        </authorList>
    </citation>
    <scope>NUCLEOTIDE SEQUENCE</scope>
</reference>
<gene>
    <name evidence="1" type="ORF">SDC9_179895</name>
</gene>
<name>A0A645H045_9ZZZZ</name>
<organism evidence="1">
    <name type="scientific">bioreactor metagenome</name>
    <dbReference type="NCBI Taxonomy" id="1076179"/>
    <lineage>
        <taxon>unclassified sequences</taxon>
        <taxon>metagenomes</taxon>
        <taxon>ecological metagenomes</taxon>
    </lineage>
</organism>
<protein>
    <submittedName>
        <fullName evidence="1">Uncharacterized protein</fullName>
    </submittedName>
</protein>
<dbReference type="AlphaFoldDB" id="A0A645H045"/>
<dbReference type="EMBL" id="VSSQ01084417">
    <property type="protein sequence ID" value="MPN32417.1"/>
    <property type="molecule type" value="Genomic_DNA"/>
</dbReference>
<sequence>MLSAVGGMEFETFRTSASGMPNARPTSRIAFLLFIRPNVMIWETWSLPYFWTMDFKSSSRPRSETSVSISGMLIRSGLRNRSKRRSYRIGSSSVILRLYATSDPAADPLPGPMGIPRSFASCMIPDTIRKYPANPIVRMTDSS</sequence>
<comment type="caution">
    <text evidence="1">The sequence shown here is derived from an EMBL/GenBank/DDBJ whole genome shotgun (WGS) entry which is preliminary data.</text>
</comment>
<proteinExistence type="predicted"/>
<accession>A0A645H045</accession>